<accession>A0AAQ4F7I5</accession>
<evidence type="ECO:0000259" key="1">
    <source>
        <dbReference type="Pfam" id="PF00501"/>
    </source>
</evidence>
<reference evidence="3" key="3">
    <citation type="submission" date="2024-02" db="EMBL/GenBank/DDBJ databases">
        <authorList>
            <person name="Mcdaniel E.A."/>
            <person name="Celebi F.M."/>
            <person name="Reiter T."/>
            <person name="Weiss E.C."/>
            <person name="Chou S."/>
        </authorList>
    </citation>
    <scope>NUCLEOTIDE SEQUENCE</scope>
    <source>
        <strain evidence="3">F_SG_1</strain>
        <tissue evidence="3">Salivary glands</tissue>
    </source>
</reference>
<evidence type="ECO:0000313" key="2">
    <source>
        <dbReference type="EMBL" id="KAK8768794.1"/>
    </source>
</evidence>
<comment type="caution">
    <text evidence="3">The sequence shown here is derived from an EMBL/GenBank/DDBJ whole genome shotgun (WGS) entry which is preliminary data.</text>
</comment>
<dbReference type="Gene3D" id="3.40.50.12780">
    <property type="entry name" value="N-terminal domain of ligase-like"/>
    <property type="match status" value="1"/>
</dbReference>
<reference evidence="3 4" key="1">
    <citation type="journal article" date="2023" name="Arcadia Sci">
        <title>De novo assembly of a long-read Amblyomma americanum tick genome.</title>
        <authorList>
            <person name="Chou S."/>
            <person name="Poskanzer K.E."/>
            <person name="Rollins M."/>
            <person name="Thuy-Boun P.S."/>
        </authorList>
    </citation>
    <scope>NUCLEOTIDE SEQUENCE [LARGE SCALE GENOMIC DNA]</scope>
    <source>
        <strain evidence="3">F_SG_1</strain>
        <tissue evidence="3">Salivary glands</tissue>
    </source>
</reference>
<dbReference type="Proteomes" id="UP001321473">
    <property type="component" value="Unassembled WGS sequence"/>
</dbReference>
<organism evidence="3 4">
    <name type="scientific">Amblyomma americanum</name>
    <name type="common">Lone star tick</name>
    <dbReference type="NCBI Taxonomy" id="6943"/>
    <lineage>
        <taxon>Eukaryota</taxon>
        <taxon>Metazoa</taxon>
        <taxon>Ecdysozoa</taxon>
        <taxon>Arthropoda</taxon>
        <taxon>Chelicerata</taxon>
        <taxon>Arachnida</taxon>
        <taxon>Acari</taxon>
        <taxon>Parasitiformes</taxon>
        <taxon>Ixodida</taxon>
        <taxon>Ixodoidea</taxon>
        <taxon>Ixodidae</taxon>
        <taxon>Amblyomminae</taxon>
        <taxon>Amblyomma</taxon>
    </lineage>
</organism>
<dbReference type="EMBL" id="JARKHS020006503">
    <property type="protein sequence ID" value="KAK8782598.1"/>
    <property type="molecule type" value="Genomic_DNA"/>
</dbReference>
<keyword evidence="4" id="KW-1185">Reference proteome</keyword>
<dbReference type="SUPFAM" id="SSF56801">
    <property type="entry name" value="Acetyl-CoA synthetase-like"/>
    <property type="match status" value="1"/>
</dbReference>
<sequence>MHEMQQSRVRLGAMRKLCVAGSQVSEGMMREALVVFPNLRCFRNFYGVAECCGLLAAPGQEEINYSDQGLPTPNVEMKVSPWRSPLLSNS</sequence>
<dbReference type="InterPro" id="IPR042099">
    <property type="entry name" value="ANL_N_sf"/>
</dbReference>
<protein>
    <recommendedName>
        <fullName evidence="1">AMP-dependent synthetase/ligase domain-containing protein</fullName>
    </recommendedName>
</protein>
<dbReference type="AlphaFoldDB" id="A0AAQ4F7I5"/>
<name>A0AAQ4F7I5_AMBAM</name>
<dbReference type="EMBL" id="JARKHS020023434">
    <property type="protein sequence ID" value="KAK8768794.1"/>
    <property type="molecule type" value="Genomic_DNA"/>
</dbReference>
<evidence type="ECO:0000313" key="4">
    <source>
        <dbReference type="Proteomes" id="UP001321473"/>
    </source>
</evidence>
<gene>
    <name evidence="2" type="ORF">V5799_014741</name>
    <name evidence="3" type="ORF">V5799_016061</name>
</gene>
<proteinExistence type="predicted"/>
<evidence type="ECO:0000313" key="3">
    <source>
        <dbReference type="EMBL" id="KAK8782598.1"/>
    </source>
</evidence>
<reference evidence="3" key="2">
    <citation type="submission" date="2023-03" db="EMBL/GenBank/DDBJ databases">
        <authorList>
            <person name="Thuy-Boun P."/>
        </authorList>
    </citation>
    <scope>NUCLEOTIDE SEQUENCE</scope>
    <source>
        <strain evidence="3">F_SG_1</strain>
        <tissue evidence="3">Salivary glands</tissue>
    </source>
</reference>
<feature type="domain" description="AMP-dependent synthetase/ligase" evidence="1">
    <location>
        <begin position="6"/>
        <end position="79"/>
    </location>
</feature>
<dbReference type="InterPro" id="IPR000873">
    <property type="entry name" value="AMP-dep_synth/lig_dom"/>
</dbReference>
<dbReference type="Pfam" id="PF00501">
    <property type="entry name" value="AMP-binding"/>
    <property type="match status" value="1"/>
</dbReference>